<keyword evidence="1" id="KW-0175">Coiled coil</keyword>
<comment type="caution">
    <text evidence="3">The sequence shown here is derived from an EMBL/GenBank/DDBJ whole genome shotgun (WGS) entry which is preliminary data.</text>
</comment>
<evidence type="ECO:0000259" key="2">
    <source>
        <dbReference type="PROSITE" id="PS51297"/>
    </source>
</evidence>
<sequence length="118" mass="13155">MGDSLSALSVKELKQVENRLEKAISRIRSKNHELLLAEIENLQKREIELDNESVYLRTKKWRGFNSTTIKMVSGTEMTAIEVLASRNYFAHSIMTTGSGSGAGHGCSYSDPDKKIHLG</sequence>
<dbReference type="Pfam" id="PF01486">
    <property type="entry name" value="K-box"/>
    <property type="match status" value="1"/>
</dbReference>
<dbReference type="EMBL" id="JAGKQM010000019">
    <property type="protein sequence ID" value="KAH0858767.1"/>
    <property type="molecule type" value="Genomic_DNA"/>
</dbReference>
<dbReference type="PROSITE" id="PS51297">
    <property type="entry name" value="K_BOX"/>
    <property type="match status" value="1"/>
</dbReference>
<feature type="coiled-coil region" evidence="1">
    <location>
        <begin position="10"/>
        <end position="52"/>
    </location>
</feature>
<accession>A0ABQ7XS63</accession>
<organism evidence="3 4">
    <name type="scientific">Brassica napus</name>
    <name type="common">Rape</name>
    <dbReference type="NCBI Taxonomy" id="3708"/>
    <lineage>
        <taxon>Eukaryota</taxon>
        <taxon>Viridiplantae</taxon>
        <taxon>Streptophyta</taxon>
        <taxon>Embryophyta</taxon>
        <taxon>Tracheophyta</taxon>
        <taxon>Spermatophyta</taxon>
        <taxon>Magnoliopsida</taxon>
        <taxon>eudicotyledons</taxon>
        <taxon>Gunneridae</taxon>
        <taxon>Pentapetalae</taxon>
        <taxon>rosids</taxon>
        <taxon>malvids</taxon>
        <taxon>Brassicales</taxon>
        <taxon>Brassicaceae</taxon>
        <taxon>Brassiceae</taxon>
        <taxon>Brassica</taxon>
    </lineage>
</organism>
<evidence type="ECO:0000313" key="3">
    <source>
        <dbReference type="EMBL" id="KAH0858767.1"/>
    </source>
</evidence>
<reference evidence="3 4" key="1">
    <citation type="submission" date="2021-05" db="EMBL/GenBank/DDBJ databases">
        <title>Genome Assembly of Synthetic Allotetraploid Brassica napus Reveals Homoeologous Exchanges between Subgenomes.</title>
        <authorList>
            <person name="Davis J.T."/>
        </authorList>
    </citation>
    <scope>NUCLEOTIDE SEQUENCE [LARGE SCALE GENOMIC DNA]</scope>
    <source>
        <strain evidence="4">cv. Da-Ae</strain>
        <tissue evidence="3">Seedling</tissue>
    </source>
</reference>
<evidence type="ECO:0000256" key="1">
    <source>
        <dbReference type="SAM" id="Coils"/>
    </source>
</evidence>
<feature type="domain" description="K-box" evidence="2">
    <location>
        <begin position="1"/>
        <end position="67"/>
    </location>
</feature>
<name>A0ABQ7XS63_BRANA</name>
<gene>
    <name evidence="3" type="ORF">HID58_087028</name>
</gene>
<keyword evidence="4" id="KW-1185">Reference proteome</keyword>
<evidence type="ECO:0000313" key="4">
    <source>
        <dbReference type="Proteomes" id="UP000824890"/>
    </source>
</evidence>
<proteinExistence type="predicted"/>
<dbReference type="InterPro" id="IPR002487">
    <property type="entry name" value="TF_Kbox"/>
</dbReference>
<dbReference type="Proteomes" id="UP000824890">
    <property type="component" value="Unassembled WGS sequence"/>
</dbReference>
<protein>
    <recommendedName>
        <fullName evidence="2">K-box domain-containing protein</fullName>
    </recommendedName>
</protein>